<evidence type="ECO:0000313" key="1">
    <source>
        <dbReference type="EMBL" id="OOF92695.1"/>
    </source>
</evidence>
<dbReference type="AlphaFoldDB" id="A0A1R3RDY5"/>
<proteinExistence type="predicted"/>
<accession>A0A1R3RDY5</accession>
<dbReference type="Proteomes" id="UP000188318">
    <property type="component" value="Unassembled WGS sequence"/>
</dbReference>
<keyword evidence="2" id="KW-1185">Reference proteome</keyword>
<evidence type="ECO:0000313" key="2">
    <source>
        <dbReference type="Proteomes" id="UP000188318"/>
    </source>
</evidence>
<gene>
    <name evidence="1" type="ORF">ASPCADRAFT_209946</name>
</gene>
<dbReference type="EMBL" id="KV907506">
    <property type="protein sequence ID" value="OOF92695.1"/>
    <property type="molecule type" value="Genomic_DNA"/>
</dbReference>
<sequence length="122" mass="14103">MPTNFPRTKVNGGHHFSIDAYDRKRRLAISHSGSCPFIIGSLFDVLSLRHLMSVFQDNPGQNVTNKLADNRHDLRRLSVSRKCSPLFYPTLSVFRNIQGVIPVTFVFDSNLSVNIYRWYRMM</sequence>
<name>A0A1R3RDY5_ASPC5</name>
<dbReference type="VEuPathDB" id="FungiDB:ASPCADRAFT_209946"/>
<reference evidence="2" key="1">
    <citation type="journal article" date="2017" name="Genome Biol.">
        <title>Comparative genomics reveals high biological diversity and specific adaptations in the industrially and medically important fungal genus Aspergillus.</title>
        <authorList>
            <person name="de Vries R.P."/>
            <person name="Riley R."/>
            <person name="Wiebenga A."/>
            <person name="Aguilar-Osorio G."/>
            <person name="Amillis S."/>
            <person name="Uchima C.A."/>
            <person name="Anderluh G."/>
            <person name="Asadollahi M."/>
            <person name="Askin M."/>
            <person name="Barry K."/>
            <person name="Battaglia E."/>
            <person name="Bayram O."/>
            <person name="Benocci T."/>
            <person name="Braus-Stromeyer S.A."/>
            <person name="Caldana C."/>
            <person name="Canovas D."/>
            <person name="Cerqueira G.C."/>
            <person name="Chen F."/>
            <person name="Chen W."/>
            <person name="Choi C."/>
            <person name="Clum A."/>
            <person name="Dos Santos R.A."/>
            <person name="Damasio A.R."/>
            <person name="Diallinas G."/>
            <person name="Emri T."/>
            <person name="Fekete E."/>
            <person name="Flipphi M."/>
            <person name="Freyberg S."/>
            <person name="Gallo A."/>
            <person name="Gournas C."/>
            <person name="Habgood R."/>
            <person name="Hainaut M."/>
            <person name="Harispe M.L."/>
            <person name="Henrissat B."/>
            <person name="Hilden K.S."/>
            <person name="Hope R."/>
            <person name="Hossain A."/>
            <person name="Karabika E."/>
            <person name="Karaffa L."/>
            <person name="Karanyi Z."/>
            <person name="Krasevec N."/>
            <person name="Kuo A."/>
            <person name="Kusch H."/>
            <person name="LaButti K."/>
            <person name="Lagendijk E.L."/>
            <person name="Lapidus A."/>
            <person name="Levasseur A."/>
            <person name="Lindquist E."/>
            <person name="Lipzen A."/>
            <person name="Logrieco A.F."/>
            <person name="MacCabe A."/>
            <person name="Maekelae M.R."/>
            <person name="Malavazi I."/>
            <person name="Melin P."/>
            <person name="Meyer V."/>
            <person name="Mielnichuk N."/>
            <person name="Miskei M."/>
            <person name="Molnar A.P."/>
            <person name="Mule G."/>
            <person name="Ngan C.Y."/>
            <person name="Orejas M."/>
            <person name="Orosz E."/>
            <person name="Ouedraogo J.P."/>
            <person name="Overkamp K.M."/>
            <person name="Park H.-S."/>
            <person name="Perrone G."/>
            <person name="Piumi F."/>
            <person name="Punt P.J."/>
            <person name="Ram A.F."/>
            <person name="Ramon A."/>
            <person name="Rauscher S."/>
            <person name="Record E."/>
            <person name="Riano-Pachon D.M."/>
            <person name="Robert V."/>
            <person name="Roehrig J."/>
            <person name="Ruller R."/>
            <person name="Salamov A."/>
            <person name="Salih N.S."/>
            <person name="Samson R.A."/>
            <person name="Sandor E."/>
            <person name="Sanguinetti M."/>
            <person name="Schuetze T."/>
            <person name="Sepcic K."/>
            <person name="Shelest E."/>
            <person name="Sherlock G."/>
            <person name="Sophianopoulou V."/>
            <person name="Squina F.M."/>
            <person name="Sun H."/>
            <person name="Susca A."/>
            <person name="Todd R.B."/>
            <person name="Tsang A."/>
            <person name="Unkles S.E."/>
            <person name="van de Wiele N."/>
            <person name="van Rossen-Uffink D."/>
            <person name="Oliveira J.V."/>
            <person name="Vesth T.C."/>
            <person name="Visser J."/>
            <person name="Yu J.-H."/>
            <person name="Zhou M."/>
            <person name="Andersen M.R."/>
            <person name="Archer D.B."/>
            <person name="Baker S.E."/>
            <person name="Benoit I."/>
            <person name="Brakhage A.A."/>
            <person name="Braus G.H."/>
            <person name="Fischer R."/>
            <person name="Frisvad J.C."/>
            <person name="Goldman G.H."/>
            <person name="Houbraken J."/>
            <person name="Oakley B."/>
            <person name="Pocsi I."/>
            <person name="Scazzocchio C."/>
            <person name="Seiboth B."/>
            <person name="vanKuyk P.A."/>
            <person name="Wortman J."/>
            <person name="Dyer P.S."/>
            <person name="Grigoriev I.V."/>
        </authorList>
    </citation>
    <scope>NUCLEOTIDE SEQUENCE [LARGE SCALE GENOMIC DNA]</scope>
    <source>
        <strain evidence="2">ITEM 5010</strain>
    </source>
</reference>
<protein>
    <submittedName>
        <fullName evidence="1">Uncharacterized protein</fullName>
    </submittedName>
</protein>
<organism evidence="1 2">
    <name type="scientific">Aspergillus carbonarius (strain ITEM 5010)</name>
    <dbReference type="NCBI Taxonomy" id="602072"/>
    <lineage>
        <taxon>Eukaryota</taxon>
        <taxon>Fungi</taxon>
        <taxon>Dikarya</taxon>
        <taxon>Ascomycota</taxon>
        <taxon>Pezizomycotina</taxon>
        <taxon>Eurotiomycetes</taxon>
        <taxon>Eurotiomycetidae</taxon>
        <taxon>Eurotiales</taxon>
        <taxon>Aspergillaceae</taxon>
        <taxon>Aspergillus</taxon>
        <taxon>Aspergillus subgen. Circumdati</taxon>
    </lineage>
</organism>